<sequence length="169" mass="19357">MSDVAAPLLAVMRDEAEAFWAFAALMERQRANFAPDLAGMTCQLAALRRLLLDPPLHAYLERRDCLSYYFAFRWLLISFKREFKYDEVLLLWETCWACRATRQLHLYLAVAVLVQHRHLILTSDLDFDGLLRLCVGLSGRLQLRPLLDTAEALVRYAGEAGREATAELP</sequence>
<keyword evidence="4" id="KW-1185">Reference proteome</keyword>
<keyword evidence="1" id="KW-0343">GTPase activation</keyword>
<dbReference type="Pfam" id="PF00566">
    <property type="entry name" value="RabGAP-TBC"/>
    <property type="match status" value="1"/>
</dbReference>
<dbReference type="Gene3D" id="1.10.472.80">
    <property type="entry name" value="Ypt/Rab-GAP domain of gyp1p, domain 3"/>
    <property type="match status" value="1"/>
</dbReference>
<feature type="domain" description="Rab-GAP TBC" evidence="2">
    <location>
        <begin position="1"/>
        <end position="99"/>
    </location>
</feature>
<dbReference type="PANTHER" id="PTHR22957:SF502">
    <property type="entry name" value="SMALL G PROTEIN SIGNALING MODULATOR 2-RELATED"/>
    <property type="match status" value="1"/>
</dbReference>
<name>A0A150FWJ0_GONPE</name>
<proteinExistence type="predicted"/>
<evidence type="ECO:0000256" key="1">
    <source>
        <dbReference type="ARBA" id="ARBA00022468"/>
    </source>
</evidence>
<dbReference type="InterPro" id="IPR000195">
    <property type="entry name" value="Rab-GAP-TBC_dom"/>
</dbReference>
<dbReference type="PANTHER" id="PTHR22957">
    <property type="entry name" value="TBC1 DOMAIN FAMILY MEMBER GTPASE-ACTIVATING PROTEIN"/>
    <property type="match status" value="1"/>
</dbReference>
<comment type="caution">
    <text evidence="3">The sequence shown here is derived from an EMBL/GenBank/DDBJ whole genome shotgun (WGS) entry which is preliminary data.</text>
</comment>
<evidence type="ECO:0000313" key="4">
    <source>
        <dbReference type="Proteomes" id="UP000075714"/>
    </source>
</evidence>
<reference evidence="4" key="1">
    <citation type="journal article" date="2016" name="Nat. Commun.">
        <title>The Gonium pectorale genome demonstrates co-option of cell cycle regulation during the evolution of multicellularity.</title>
        <authorList>
            <person name="Hanschen E.R."/>
            <person name="Marriage T.N."/>
            <person name="Ferris P.J."/>
            <person name="Hamaji T."/>
            <person name="Toyoda A."/>
            <person name="Fujiyama A."/>
            <person name="Neme R."/>
            <person name="Noguchi H."/>
            <person name="Minakuchi Y."/>
            <person name="Suzuki M."/>
            <person name="Kawai-Toyooka H."/>
            <person name="Smith D.R."/>
            <person name="Sparks H."/>
            <person name="Anderson J."/>
            <person name="Bakaric R."/>
            <person name="Luria V."/>
            <person name="Karger A."/>
            <person name="Kirschner M.W."/>
            <person name="Durand P.M."/>
            <person name="Michod R.E."/>
            <person name="Nozaki H."/>
            <person name="Olson B.J."/>
        </authorList>
    </citation>
    <scope>NUCLEOTIDE SEQUENCE [LARGE SCALE GENOMIC DNA]</scope>
    <source>
        <strain evidence="4">NIES-2863</strain>
    </source>
</reference>
<dbReference type="EMBL" id="LSYV01000382">
    <property type="protein sequence ID" value="KXZ41575.1"/>
    <property type="molecule type" value="Genomic_DNA"/>
</dbReference>
<organism evidence="3 4">
    <name type="scientific">Gonium pectorale</name>
    <name type="common">Green alga</name>
    <dbReference type="NCBI Taxonomy" id="33097"/>
    <lineage>
        <taxon>Eukaryota</taxon>
        <taxon>Viridiplantae</taxon>
        <taxon>Chlorophyta</taxon>
        <taxon>core chlorophytes</taxon>
        <taxon>Chlorophyceae</taxon>
        <taxon>CS clade</taxon>
        <taxon>Chlamydomonadales</taxon>
        <taxon>Volvocaceae</taxon>
        <taxon>Gonium</taxon>
    </lineage>
</organism>
<dbReference type="Proteomes" id="UP000075714">
    <property type="component" value="Unassembled WGS sequence"/>
</dbReference>
<dbReference type="InterPro" id="IPR035969">
    <property type="entry name" value="Rab-GAP_TBC_sf"/>
</dbReference>
<evidence type="ECO:0000313" key="3">
    <source>
        <dbReference type="EMBL" id="KXZ41575.1"/>
    </source>
</evidence>
<dbReference type="SUPFAM" id="SSF47923">
    <property type="entry name" value="Ypt/Rab-GAP domain of gyp1p"/>
    <property type="match status" value="2"/>
</dbReference>
<evidence type="ECO:0000259" key="2">
    <source>
        <dbReference type="PROSITE" id="PS50086"/>
    </source>
</evidence>
<dbReference type="GO" id="GO:0005096">
    <property type="term" value="F:GTPase activator activity"/>
    <property type="evidence" value="ECO:0007669"/>
    <property type="project" value="UniProtKB-KW"/>
</dbReference>
<gene>
    <name evidence="3" type="ORF">GPECTOR_384g191</name>
</gene>
<protein>
    <recommendedName>
        <fullName evidence="2">Rab-GAP TBC domain-containing protein</fullName>
    </recommendedName>
</protein>
<dbReference type="PROSITE" id="PS50086">
    <property type="entry name" value="TBC_RABGAP"/>
    <property type="match status" value="1"/>
</dbReference>
<dbReference type="AlphaFoldDB" id="A0A150FWJ0"/>
<accession>A0A150FWJ0</accession>
<dbReference type="STRING" id="33097.A0A150FWJ0"/>
<dbReference type="Gene3D" id="1.10.8.270">
    <property type="entry name" value="putative rabgap domain of human tbc1 domain family member 14 like domains"/>
    <property type="match status" value="1"/>
</dbReference>
<dbReference type="OrthoDB" id="10264062at2759"/>